<dbReference type="Gene3D" id="2.60.40.10">
    <property type="entry name" value="Immunoglobulins"/>
    <property type="match status" value="7"/>
</dbReference>
<feature type="domain" description="Bacterial Ig-like" evidence="1">
    <location>
        <begin position="1060"/>
        <end position="1153"/>
    </location>
</feature>
<sequence length="1253" mass="123390">MQAPGDDVPAWNIGWNWNWDTSFRYQATGTDVTINESVTYTVASRETFQGQDAYKLNINGSITSGSGQVAVDGVGNATLSGFSGTVSGTRYVRVSDLALLQENQFQHMNATAKVSIISTGITADINLQLTPRDSTWKVHNFPLNAGDSWNTNTNVDYNGGFSYDAGSLGGTGNSAFGPDTMVFNAPSNVTSETLTTAPISGNVNTKKVTSVNADNTMSDQSWWSPTYKNQVKEILVLPLDGGSITLTRNMRNASIPSGPQFSATTTPSLTCAGGDVTVAGNLSTGAAGVPVTVRLDQSQVTAGQYVTANTTTGANGAYSVNLTTPGISDGLGKNGSRANWGITVAGAGATGASTVVVTPTNCSTIAYTGATSAPVSGAATVSAQLTDLANPAGAAGKTVTFALGGGGSVNAVTNGSGVATATLPMNGPVRNTNVSVSYAGSAGLAAASASTGFAVQVNPTSTTVLPSLTTVTIGDDVTFSSTVTPSVGSNPGGAVQFLVDGAAFGAPRPVTGGTATSAALNTGPLSLGDHTVQAVYNGDANFGTSSSATATFRVRVPLLPSSTSLSIAPNSTVYGEQVTLSSHVTTTSGSGNPTGSVTFSEGGTVFGSAPVDGSGNASIDTSTIPVGTHAIVATYSGDDEYNGGASSPGTLTVAKADVDVQLTSSDTTTVSGESVNFGVSVGAQAPGSGLPDGTVQLVIDGGNVGSPVALTGGVANFDPVSSLLVGNHTVAVNYSGSGNFKSGSDSLSQVVSQADTTTVVTVSPSPSSEDQLVTITANVGAVAPGGGAATGLVTFTADGDPIGAGSLSPSSGGAKATLQTSTLAAGSHTIVATYEGDTDYAASESDPKSHTVIAGAAVVGTSTVVTSSQNPSTYGEFISFTATVTAEDSSAASGAVQFSIDGTDIGIPVEVGPDGTAQSPLVSSPEPGDHTVIAAFVGNPGYSGSGDFLAQTVADAGVDLTVTSSNASSAYGDAVTFTATATTPQENIGDPNGHVQFRVDGVAVGGAVALNDGVATSPAVSNLTPGSHVVTADYSGSAHFAPALASTTQDVGKVSTTTTLVAAPSSVSFGQGVSLTATVTPGTAALGAPSGTVTFTEGSTTLGTAVVGASGTNGKATLAVSNLSGGTHLIKATYSGSAVFSGSASAASTVTVAKIATSITAQPALVKLLPPLALPLGQLKITLNSANGPVAGVPVNFTIGTATVCAGATTDAYGVATCNALPQLLTLTLFGYKVSFAGNGDYLPSNATGFIIK</sequence>
<reference evidence="2 3" key="1">
    <citation type="submission" date="2018-11" db="EMBL/GenBank/DDBJ databases">
        <authorList>
            <person name="Li F."/>
        </authorList>
    </citation>
    <scope>NUCLEOTIDE SEQUENCE [LARGE SCALE GENOMIC DNA]</scope>
    <source>
        <strain evidence="2 3">Gsoil 097</strain>
    </source>
</reference>
<dbReference type="InterPro" id="IPR013783">
    <property type="entry name" value="Ig-like_fold"/>
</dbReference>
<feature type="domain" description="Bacterial Ig-like" evidence="1">
    <location>
        <begin position="662"/>
        <end position="751"/>
    </location>
</feature>
<gene>
    <name evidence="2" type="ORF">EFK50_04440</name>
</gene>
<organism evidence="2 3">
    <name type="scientific">Nocardioides marmoriginsengisoli</name>
    <dbReference type="NCBI Taxonomy" id="661483"/>
    <lineage>
        <taxon>Bacteria</taxon>
        <taxon>Bacillati</taxon>
        <taxon>Actinomycetota</taxon>
        <taxon>Actinomycetes</taxon>
        <taxon>Propionibacteriales</taxon>
        <taxon>Nocardioidaceae</taxon>
        <taxon>Nocardioides</taxon>
    </lineage>
</organism>
<evidence type="ECO:0000313" key="2">
    <source>
        <dbReference type="EMBL" id="RNL65218.1"/>
    </source>
</evidence>
<protein>
    <submittedName>
        <fullName evidence="2">Ig-like domain repeat protein</fullName>
    </submittedName>
</protein>
<comment type="caution">
    <text evidence="2">The sequence shown here is derived from an EMBL/GenBank/DDBJ whole genome shotgun (WGS) entry which is preliminary data.</text>
</comment>
<dbReference type="Proteomes" id="UP000267128">
    <property type="component" value="Unassembled WGS sequence"/>
</dbReference>
<feature type="domain" description="Bacterial Ig-like" evidence="1">
    <location>
        <begin position="468"/>
        <end position="554"/>
    </location>
</feature>
<dbReference type="AlphaFoldDB" id="A0A3N0CP37"/>
<accession>A0A3N0CP37</accession>
<evidence type="ECO:0000259" key="1">
    <source>
        <dbReference type="Pfam" id="PF16640"/>
    </source>
</evidence>
<keyword evidence="3" id="KW-1185">Reference proteome</keyword>
<proteinExistence type="predicted"/>
<dbReference type="Pfam" id="PF16640">
    <property type="entry name" value="Big_3_5"/>
    <property type="match status" value="7"/>
</dbReference>
<feature type="domain" description="Bacterial Ig-like" evidence="1">
    <location>
        <begin position="865"/>
        <end position="946"/>
    </location>
</feature>
<name>A0A3N0CP37_9ACTN</name>
<dbReference type="EMBL" id="RJSE01000003">
    <property type="protein sequence ID" value="RNL65218.1"/>
    <property type="molecule type" value="Genomic_DNA"/>
</dbReference>
<dbReference type="InterPro" id="IPR032109">
    <property type="entry name" value="Big_3_5"/>
</dbReference>
<feature type="domain" description="Bacterial Ig-like" evidence="1">
    <location>
        <begin position="566"/>
        <end position="654"/>
    </location>
</feature>
<evidence type="ECO:0000313" key="3">
    <source>
        <dbReference type="Proteomes" id="UP000267128"/>
    </source>
</evidence>
<feature type="domain" description="Bacterial Ig-like" evidence="1">
    <location>
        <begin position="760"/>
        <end position="852"/>
    </location>
</feature>
<feature type="domain" description="Bacterial Ig-like" evidence="1">
    <location>
        <begin position="962"/>
        <end position="1051"/>
    </location>
</feature>
<dbReference type="GO" id="GO:0005975">
    <property type="term" value="P:carbohydrate metabolic process"/>
    <property type="evidence" value="ECO:0007669"/>
    <property type="project" value="UniProtKB-ARBA"/>
</dbReference>